<dbReference type="InterPro" id="IPR007210">
    <property type="entry name" value="ABC_Gly_betaine_transp_sub-bd"/>
</dbReference>
<dbReference type="SUPFAM" id="SSF53850">
    <property type="entry name" value="Periplasmic binding protein-like II"/>
    <property type="match status" value="1"/>
</dbReference>
<dbReference type="Gene3D" id="3.40.190.10">
    <property type="entry name" value="Periplasmic binding protein-like II"/>
    <property type="match status" value="1"/>
</dbReference>
<protein>
    <recommendedName>
        <fullName evidence="2">ABC-type glycine betaine transport system substrate-binding domain-containing protein</fullName>
    </recommendedName>
</protein>
<name>A0A2S3ZT53_ARTGL</name>
<gene>
    <name evidence="3" type="ORF">CVS27_17795</name>
</gene>
<comment type="caution">
    <text evidence="3">The sequence shown here is derived from an EMBL/GenBank/DDBJ whole genome shotgun (WGS) entry which is preliminary data.</text>
</comment>
<feature type="signal peptide" evidence="1">
    <location>
        <begin position="1"/>
        <end position="22"/>
    </location>
</feature>
<keyword evidence="1" id="KW-0732">Signal</keyword>
<dbReference type="AlphaFoldDB" id="A0A2S3ZT53"/>
<dbReference type="Pfam" id="PF04069">
    <property type="entry name" value="OpuAC"/>
    <property type="match status" value="1"/>
</dbReference>
<dbReference type="RefSeq" id="WP_103467197.1">
    <property type="nucleotide sequence ID" value="NZ_PPXC01000018.1"/>
</dbReference>
<feature type="chain" id="PRO_5039120599" description="ABC-type glycine betaine transport system substrate-binding domain-containing protein" evidence="1">
    <location>
        <begin position="23"/>
        <end position="319"/>
    </location>
</feature>
<proteinExistence type="predicted"/>
<dbReference type="EMBL" id="PPXC01000018">
    <property type="protein sequence ID" value="POH72037.1"/>
    <property type="molecule type" value="Genomic_DNA"/>
</dbReference>
<evidence type="ECO:0000313" key="3">
    <source>
        <dbReference type="EMBL" id="POH72037.1"/>
    </source>
</evidence>
<dbReference type="PROSITE" id="PS51257">
    <property type="entry name" value="PROKAR_LIPOPROTEIN"/>
    <property type="match status" value="1"/>
</dbReference>
<evidence type="ECO:0000313" key="4">
    <source>
        <dbReference type="Proteomes" id="UP000237061"/>
    </source>
</evidence>
<reference evidence="3 4" key="1">
    <citation type="submission" date="2018-01" db="EMBL/GenBank/DDBJ databases">
        <title>Arthrobacter sp. nov., from glaciers in China.</title>
        <authorList>
            <person name="Liu Q."/>
            <person name="Xin Y.-H."/>
        </authorList>
    </citation>
    <scope>NUCLEOTIDE SEQUENCE [LARGE SCALE GENOMIC DNA]</scope>
    <source>
        <strain evidence="3 4">HLT2-12-2</strain>
    </source>
</reference>
<evidence type="ECO:0000256" key="1">
    <source>
        <dbReference type="SAM" id="SignalP"/>
    </source>
</evidence>
<dbReference type="GO" id="GO:0043190">
    <property type="term" value="C:ATP-binding cassette (ABC) transporter complex"/>
    <property type="evidence" value="ECO:0007669"/>
    <property type="project" value="InterPro"/>
</dbReference>
<sequence length="319" mass="32937">MVLRQVLSGACAVALLLGALTACTPEPIVGIPAASPGAESLVVGTPQVPDGVNPLEGALLANVYAAALNAAGVKTSVKTANETQGSLVSNLQLSSVDIVPVYSRVALADVAPALTAEATAEVLEALKTSLPDEVGILDAAKAEVSDAMVVTAVTAQKHQLKSLSDLGKICDKLSMGGSAAFESADRGLAGLGSDYNCVPKTYLPLAPNEQPNKDSVVWSLLRDSIQVAELHRSSPAIEDNSLVVLTDPKQLFLTQNVVPLVASKKVPAEVQEVMNKVSAALTSQELTNLNRLSQDTQFGGLANVAKAWLVQQGLIKASS</sequence>
<organism evidence="3 4">
    <name type="scientific">Arthrobacter glacialis</name>
    <dbReference type="NCBI Taxonomy" id="1664"/>
    <lineage>
        <taxon>Bacteria</taxon>
        <taxon>Bacillati</taxon>
        <taxon>Actinomycetota</taxon>
        <taxon>Actinomycetes</taxon>
        <taxon>Micrococcales</taxon>
        <taxon>Micrococcaceae</taxon>
        <taxon>Arthrobacter</taxon>
    </lineage>
</organism>
<keyword evidence="4" id="KW-1185">Reference proteome</keyword>
<accession>A0A2S3ZT53</accession>
<dbReference type="GO" id="GO:0022857">
    <property type="term" value="F:transmembrane transporter activity"/>
    <property type="evidence" value="ECO:0007669"/>
    <property type="project" value="InterPro"/>
</dbReference>
<evidence type="ECO:0000259" key="2">
    <source>
        <dbReference type="Pfam" id="PF04069"/>
    </source>
</evidence>
<feature type="domain" description="ABC-type glycine betaine transport system substrate-binding" evidence="2">
    <location>
        <begin position="56"/>
        <end position="309"/>
    </location>
</feature>
<dbReference type="Gene3D" id="3.40.190.120">
    <property type="entry name" value="Osmoprotection protein (prox), domain 2"/>
    <property type="match status" value="1"/>
</dbReference>
<dbReference type="CDD" id="cd13606">
    <property type="entry name" value="PBP2_ProX_like"/>
    <property type="match status" value="1"/>
</dbReference>
<dbReference type="Proteomes" id="UP000237061">
    <property type="component" value="Unassembled WGS sequence"/>
</dbReference>